<organism evidence="1 2">
    <name type="scientific">Lachnospira eligens (strain ATCC 27750 / DSM 3376 / VPI C15-48 / C15-B4)</name>
    <name type="common">Eubacterium eligens</name>
    <dbReference type="NCBI Taxonomy" id="515620"/>
    <lineage>
        <taxon>Bacteria</taxon>
        <taxon>Bacillati</taxon>
        <taxon>Bacillota</taxon>
        <taxon>Clostridia</taxon>
        <taxon>Lachnospirales</taxon>
        <taxon>Lachnospiraceae</taxon>
        <taxon>Lachnospira</taxon>
    </lineage>
</organism>
<dbReference type="EMBL" id="CP001106">
    <property type="protein sequence ID" value="ACR73743.1"/>
    <property type="molecule type" value="Genomic_DNA"/>
</dbReference>
<keyword evidence="2" id="KW-1185">Reference proteome</keyword>
<proteinExistence type="predicted"/>
<evidence type="ECO:0000313" key="1">
    <source>
        <dbReference type="EMBL" id="ACR73743.1"/>
    </source>
</evidence>
<dbReference type="KEGG" id="eel:EUBELI_20599"/>
<name>C4Z701_LACE2</name>
<keyword evidence="1" id="KW-0614">Plasmid</keyword>
<dbReference type="AlphaFoldDB" id="C4Z701"/>
<gene>
    <name evidence="1" type="ordered locus">EUBELI_20599</name>
</gene>
<protein>
    <submittedName>
        <fullName evidence="1">Uncharacterized protein</fullName>
    </submittedName>
</protein>
<evidence type="ECO:0000313" key="2">
    <source>
        <dbReference type="Proteomes" id="UP000001476"/>
    </source>
</evidence>
<sequence length="41" mass="4847">MRGKNVFQTSDGCCIGRLDSHLFYEKVCLLSFDIVYIKWEM</sequence>
<reference evidence="1 2" key="1">
    <citation type="journal article" date="2009" name="Proc. Natl. Acad. Sci. U.S.A.">
        <title>Characterizing a model human gut microbiota composed of members of its two dominant bacterial phyla.</title>
        <authorList>
            <person name="Mahowald M.A."/>
            <person name="Rey F.E."/>
            <person name="Seedorf H."/>
            <person name="Turnbaugh P.J."/>
            <person name="Fulton R.S."/>
            <person name="Wollam A."/>
            <person name="Shah N."/>
            <person name="Wang C."/>
            <person name="Magrini V."/>
            <person name="Wilson R.K."/>
            <person name="Cantarel B.L."/>
            <person name="Coutinho P.M."/>
            <person name="Henrissat B."/>
            <person name="Crock L.W."/>
            <person name="Russell A."/>
            <person name="Verberkmoes N.C."/>
            <person name="Hettich R.L."/>
            <person name="Gordon J.I."/>
        </authorList>
    </citation>
    <scope>NUCLEOTIDE SEQUENCE [LARGE SCALE GENOMIC DNA]</scope>
    <source>
        <strain evidence="2">ATCC 27750 / DSM 3376 / VPI C15-48 / C15-B4</strain>
        <plasmid evidence="1">unnamed</plasmid>
    </source>
</reference>
<accession>C4Z701</accession>
<dbReference type="HOGENOM" id="CLU_3270202_0_0_9"/>
<dbReference type="Proteomes" id="UP000001476">
    <property type="component" value="Plasmid pEubeli2"/>
</dbReference>
<geneLocation type="plasmid" evidence="2">
    <name>pEubeli2</name>
</geneLocation>